<dbReference type="Proteomes" id="UP000198287">
    <property type="component" value="Unassembled WGS sequence"/>
</dbReference>
<sequence length="233" mass="24693">MKSFLVILATFLLAQFSALPGCQAATDPLVENIFANLEKLRQDAIASVDSTAKTAAAGVTSTVTSETAILKEILGTTLNKINGVMQNVTNSADELGHDAALAVEKVGMLVNQTVKGFQEAGDVALAEIREIADEFVTQVNANVNSQIVKLYEDFQACTNVLCKVGVISRASSNIQDLQKGLVALSLDARQQMAEVLSTFSTKLINQVSSTVVEGTTILNEFLNSVASKVLGIQ</sequence>
<reference evidence="2 3" key="1">
    <citation type="submission" date="2015-12" db="EMBL/GenBank/DDBJ databases">
        <title>The genome of Folsomia candida.</title>
        <authorList>
            <person name="Faddeeva A."/>
            <person name="Derks M.F."/>
            <person name="Anvar Y."/>
            <person name="Smit S."/>
            <person name="Van Straalen N."/>
            <person name="Roelofs D."/>
        </authorList>
    </citation>
    <scope>NUCLEOTIDE SEQUENCE [LARGE SCALE GENOMIC DNA]</scope>
    <source>
        <strain evidence="2 3">VU population</strain>
        <tissue evidence="2">Whole body</tissue>
    </source>
</reference>
<protein>
    <submittedName>
        <fullName evidence="2">Uncharacterized protein</fullName>
    </submittedName>
</protein>
<name>A0A226D472_FOLCA</name>
<keyword evidence="3" id="KW-1185">Reference proteome</keyword>
<evidence type="ECO:0000313" key="3">
    <source>
        <dbReference type="Proteomes" id="UP000198287"/>
    </source>
</evidence>
<proteinExistence type="predicted"/>
<organism evidence="2 3">
    <name type="scientific">Folsomia candida</name>
    <name type="common">Springtail</name>
    <dbReference type="NCBI Taxonomy" id="158441"/>
    <lineage>
        <taxon>Eukaryota</taxon>
        <taxon>Metazoa</taxon>
        <taxon>Ecdysozoa</taxon>
        <taxon>Arthropoda</taxon>
        <taxon>Hexapoda</taxon>
        <taxon>Collembola</taxon>
        <taxon>Entomobryomorpha</taxon>
        <taxon>Isotomoidea</taxon>
        <taxon>Isotomidae</taxon>
        <taxon>Proisotominae</taxon>
        <taxon>Folsomia</taxon>
    </lineage>
</organism>
<accession>A0A226D472</accession>
<keyword evidence="1" id="KW-0732">Signal</keyword>
<feature type="signal peptide" evidence="1">
    <location>
        <begin position="1"/>
        <end position="24"/>
    </location>
</feature>
<comment type="caution">
    <text evidence="2">The sequence shown here is derived from an EMBL/GenBank/DDBJ whole genome shotgun (WGS) entry which is preliminary data.</text>
</comment>
<dbReference type="AlphaFoldDB" id="A0A226D472"/>
<feature type="chain" id="PRO_5013166688" evidence="1">
    <location>
        <begin position="25"/>
        <end position="233"/>
    </location>
</feature>
<evidence type="ECO:0000256" key="1">
    <source>
        <dbReference type="SAM" id="SignalP"/>
    </source>
</evidence>
<gene>
    <name evidence="2" type="ORF">Fcan01_25675</name>
</gene>
<dbReference type="EMBL" id="LNIX01000038">
    <property type="protein sequence ID" value="OXA39618.1"/>
    <property type="molecule type" value="Genomic_DNA"/>
</dbReference>
<evidence type="ECO:0000313" key="2">
    <source>
        <dbReference type="EMBL" id="OXA39618.1"/>
    </source>
</evidence>